<accession>A0AAQ4E0A8</accession>
<evidence type="ECO:0000313" key="1">
    <source>
        <dbReference type="EMBL" id="KAK8768148.1"/>
    </source>
</evidence>
<feature type="non-terminal residue" evidence="1">
    <location>
        <position position="1"/>
    </location>
</feature>
<dbReference type="AlphaFoldDB" id="A0AAQ4E0A8"/>
<proteinExistence type="predicted"/>
<evidence type="ECO:0000313" key="2">
    <source>
        <dbReference type="Proteomes" id="UP001321473"/>
    </source>
</evidence>
<gene>
    <name evidence="1" type="ORF">V5799_005071</name>
</gene>
<name>A0AAQ4E0A8_AMBAM</name>
<organism evidence="1 2">
    <name type="scientific">Amblyomma americanum</name>
    <name type="common">Lone star tick</name>
    <dbReference type="NCBI Taxonomy" id="6943"/>
    <lineage>
        <taxon>Eukaryota</taxon>
        <taxon>Metazoa</taxon>
        <taxon>Ecdysozoa</taxon>
        <taxon>Arthropoda</taxon>
        <taxon>Chelicerata</taxon>
        <taxon>Arachnida</taxon>
        <taxon>Acari</taxon>
        <taxon>Parasitiformes</taxon>
        <taxon>Ixodida</taxon>
        <taxon>Ixodoidea</taxon>
        <taxon>Ixodidae</taxon>
        <taxon>Amblyomminae</taxon>
        <taxon>Amblyomma</taxon>
    </lineage>
</organism>
<sequence>EHKNKLRRHCAICTIIGVEHPVQSCQPLPQIERDSTAQGTFAAWSWSEEVTSWTQEMDFFKLFNFLVISAAAVASMTSIRCAHAQDCMESPADCDATQVLSDFPLFDAQATSDLKPKKYCGRYERMSLSDDGNTAQYKVVYVDASANNTPTHDTSTLKVASNTGIYVTYGSDTGTVYQLTLDYVNGDQCFIGHCNCTVTQYYMLAKPDSDALEYKKCFNKIDGYSGGNLTMLRGLQKCRNISPKP</sequence>
<dbReference type="EMBL" id="JARKHS020024432">
    <property type="protein sequence ID" value="KAK8768148.1"/>
    <property type="molecule type" value="Genomic_DNA"/>
</dbReference>
<reference evidence="1 2" key="1">
    <citation type="journal article" date="2023" name="Arcadia Sci">
        <title>De novo assembly of a long-read Amblyomma americanum tick genome.</title>
        <authorList>
            <person name="Chou S."/>
            <person name="Poskanzer K.E."/>
            <person name="Rollins M."/>
            <person name="Thuy-Boun P.S."/>
        </authorList>
    </citation>
    <scope>NUCLEOTIDE SEQUENCE [LARGE SCALE GENOMIC DNA]</scope>
    <source>
        <strain evidence="1">F_SG_1</strain>
        <tissue evidence="1">Salivary glands</tissue>
    </source>
</reference>
<comment type="caution">
    <text evidence="1">The sequence shown here is derived from an EMBL/GenBank/DDBJ whole genome shotgun (WGS) entry which is preliminary data.</text>
</comment>
<keyword evidence="2" id="KW-1185">Reference proteome</keyword>
<dbReference type="Proteomes" id="UP001321473">
    <property type="component" value="Unassembled WGS sequence"/>
</dbReference>
<protein>
    <submittedName>
        <fullName evidence="1">Uncharacterized protein</fullName>
    </submittedName>
</protein>